<dbReference type="AlphaFoldDB" id="A0A8X8AE76"/>
<accession>A0A8X8AE76</accession>
<name>A0A8X8AE76_POPTO</name>
<gene>
    <name evidence="1" type="ORF">POTOM_003808</name>
</gene>
<evidence type="ECO:0000313" key="2">
    <source>
        <dbReference type="Proteomes" id="UP000886885"/>
    </source>
</evidence>
<keyword evidence="2" id="KW-1185">Reference proteome</keyword>
<organism evidence="1 2">
    <name type="scientific">Populus tomentosa</name>
    <name type="common">Chinese white poplar</name>
    <dbReference type="NCBI Taxonomy" id="118781"/>
    <lineage>
        <taxon>Eukaryota</taxon>
        <taxon>Viridiplantae</taxon>
        <taxon>Streptophyta</taxon>
        <taxon>Embryophyta</taxon>
        <taxon>Tracheophyta</taxon>
        <taxon>Spermatophyta</taxon>
        <taxon>Magnoliopsida</taxon>
        <taxon>eudicotyledons</taxon>
        <taxon>Gunneridae</taxon>
        <taxon>Pentapetalae</taxon>
        <taxon>rosids</taxon>
        <taxon>fabids</taxon>
        <taxon>Malpighiales</taxon>
        <taxon>Salicaceae</taxon>
        <taxon>Saliceae</taxon>
        <taxon>Populus</taxon>
    </lineage>
</organism>
<proteinExistence type="predicted"/>
<dbReference type="Proteomes" id="UP000886885">
    <property type="component" value="Chromosome 1D"/>
</dbReference>
<sequence>MKNSQTVSTLIGAEKREYFQDFIEEEEEEEEEDVGLACPPFDEEDFTAAKASYSDLSEEVFFSRIDNDQKSSEIPVEGSSGNLNAVQIKQKRHGNGKDMKWNVLNRPWEFHKFFITASRFSYAVGSVKCSHVSREGNCMADALAKEGAGVLKSLRVYGIQSSWLNEVMNLGDKINLYLYSMTAISGFVLF</sequence>
<protein>
    <submittedName>
        <fullName evidence="1">Uncharacterized protein</fullName>
    </submittedName>
</protein>
<dbReference type="EMBL" id="JAAWWB010000002">
    <property type="protein sequence ID" value="KAG6787763.1"/>
    <property type="molecule type" value="Genomic_DNA"/>
</dbReference>
<evidence type="ECO:0000313" key="1">
    <source>
        <dbReference type="EMBL" id="KAG6787763.1"/>
    </source>
</evidence>
<reference evidence="1" key="1">
    <citation type="journal article" date="2020" name="bioRxiv">
        <title>Hybrid origin of Populus tomentosa Carr. identified through genome sequencing and phylogenomic analysis.</title>
        <authorList>
            <person name="An X."/>
            <person name="Gao K."/>
            <person name="Chen Z."/>
            <person name="Li J."/>
            <person name="Yang X."/>
            <person name="Yang X."/>
            <person name="Zhou J."/>
            <person name="Guo T."/>
            <person name="Zhao T."/>
            <person name="Huang S."/>
            <person name="Miao D."/>
            <person name="Khan W.U."/>
            <person name="Rao P."/>
            <person name="Ye M."/>
            <person name="Lei B."/>
            <person name="Liao W."/>
            <person name="Wang J."/>
            <person name="Ji L."/>
            <person name="Li Y."/>
            <person name="Guo B."/>
            <person name="Mustafa N.S."/>
            <person name="Li S."/>
            <person name="Yun Q."/>
            <person name="Keller S.R."/>
            <person name="Mao J."/>
            <person name="Zhang R."/>
            <person name="Strauss S.H."/>
        </authorList>
    </citation>
    <scope>NUCLEOTIDE SEQUENCE</scope>
    <source>
        <strain evidence="1">GM15</strain>
        <tissue evidence="1">Leaf</tissue>
    </source>
</reference>
<comment type="caution">
    <text evidence="1">The sequence shown here is derived from an EMBL/GenBank/DDBJ whole genome shotgun (WGS) entry which is preliminary data.</text>
</comment>